<dbReference type="InterPro" id="IPR008932">
    <property type="entry name" value="Ribosomal_bL12_oligo"/>
</dbReference>
<dbReference type="InterPro" id="IPR000206">
    <property type="entry name" value="Ribosomal_bL12"/>
</dbReference>
<feature type="domain" description="Large ribosomal subunit protein bL12 C-terminal" evidence="5">
    <location>
        <begin position="65"/>
        <end position="130"/>
    </location>
</feature>
<dbReference type="CDD" id="cd00387">
    <property type="entry name" value="Ribosomal_L7_L12"/>
    <property type="match status" value="1"/>
</dbReference>
<sequence length="134" mass="14254">MSDALKKSGKEIIESIKSFTVAELNELVRQLEAEFQVSAANFAAPSAASGKKEEGEDSQEAVNKDLYLASAGTNKIGVIKLIRELTSLGLMEAKKIADSAPSLIKADVTAAQFDELKAKFEAIGATVEFKSSSK</sequence>
<evidence type="ECO:0000259" key="5">
    <source>
        <dbReference type="Pfam" id="PF00542"/>
    </source>
</evidence>
<dbReference type="SUPFAM" id="SSF54736">
    <property type="entry name" value="ClpS-like"/>
    <property type="match status" value="1"/>
</dbReference>
<evidence type="ECO:0000259" key="6">
    <source>
        <dbReference type="Pfam" id="PF16320"/>
    </source>
</evidence>
<evidence type="ECO:0000313" key="8">
    <source>
        <dbReference type="Proteomes" id="UP000007484"/>
    </source>
</evidence>
<reference evidence="7 8" key="1">
    <citation type="journal article" date="2011" name="J. Bacteriol.">
        <title>Complete genome sequences of two hemotropic Mycoplasmas, Mycoplasma haemofelis strain Ohio2 and Mycoplasma suis strain Illinois.</title>
        <authorList>
            <person name="Messick J.B."/>
            <person name="Santos A.P."/>
            <person name="Guimaraes A.M."/>
        </authorList>
    </citation>
    <scope>NUCLEOTIDE SEQUENCE [LARGE SCALE GENOMIC DNA]</scope>
    <source>
        <strain evidence="7 8">Illinois</strain>
    </source>
</reference>
<feature type="domain" description="Large ribosomal subunit protein bL12 oligomerization" evidence="6">
    <location>
        <begin position="10"/>
        <end position="49"/>
    </location>
</feature>
<dbReference type="InterPro" id="IPR036235">
    <property type="entry name" value="Ribosomal_bL12_oligo_N_sf"/>
</dbReference>
<comment type="function">
    <text evidence="4">Forms part of the ribosomal stalk which helps the ribosome interact with GTP-bound translation factors. Is thus essential for accurate translation.</text>
</comment>
<dbReference type="HAMAP" id="MF_00368">
    <property type="entry name" value="Ribosomal_bL12"/>
    <property type="match status" value="1"/>
</dbReference>
<organism evidence="7 8">
    <name type="scientific">Mycoplasma suis (strain Illinois)</name>
    <dbReference type="NCBI Taxonomy" id="768700"/>
    <lineage>
        <taxon>Bacteria</taxon>
        <taxon>Bacillati</taxon>
        <taxon>Mycoplasmatota</taxon>
        <taxon>Mollicutes</taxon>
        <taxon>Mycoplasmataceae</taxon>
        <taxon>Mycoplasma</taxon>
    </lineage>
</organism>
<dbReference type="GO" id="GO:0003729">
    <property type="term" value="F:mRNA binding"/>
    <property type="evidence" value="ECO:0007669"/>
    <property type="project" value="TreeGrafter"/>
</dbReference>
<dbReference type="GO" id="GO:0022625">
    <property type="term" value="C:cytosolic large ribosomal subunit"/>
    <property type="evidence" value="ECO:0007669"/>
    <property type="project" value="TreeGrafter"/>
</dbReference>
<dbReference type="GO" id="GO:0003735">
    <property type="term" value="F:structural constituent of ribosome"/>
    <property type="evidence" value="ECO:0007669"/>
    <property type="project" value="InterPro"/>
</dbReference>
<dbReference type="PANTHER" id="PTHR45987:SF4">
    <property type="entry name" value="LARGE RIBOSOMAL SUBUNIT PROTEIN BL12M"/>
    <property type="match status" value="1"/>
</dbReference>
<dbReference type="Pfam" id="PF00542">
    <property type="entry name" value="Ribosomal_L12"/>
    <property type="match status" value="1"/>
</dbReference>
<dbReference type="Gene3D" id="1.20.5.710">
    <property type="entry name" value="Single helix bin"/>
    <property type="match status" value="1"/>
</dbReference>
<dbReference type="PANTHER" id="PTHR45987">
    <property type="entry name" value="39S RIBOSOMAL PROTEIN L12"/>
    <property type="match status" value="1"/>
</dbReference>
<dbReference type="RefSeq" id="WP_013609845.1">
    <property type="nucleotide sequence ID" value="NC_015155.1"/>
</dbReference>
<protein>
    <recommendedName>
        <fullName evidence="4">Large ribosomal subunit protein bL12</fullName>
    </recommendedName>
</protein>
<evidence type="ECO:0000256" key="3">
    <source>
        <dbReference type="ARBA" id="ARBA00023274"/>
    </source>
</evidence>
<dbReference type="Gene3D" id="3.30.1390.10">
    <property type="match status" value="1"/>
</dbReference>
<comment type="subunit">
    <text evidence="4">Homodimer. Part of the ribosomal stalk of the 50S ribosomal subunit. Forms a multimeric L10(L12)X complex, where L10 forms an elongated spine to which 2 to 4 L12 dimers bind in a sequential fashion. Binds GTP-bound translation factors.</text>
</comment>
<dbReference type="NCBIfam" id="TIGR00855">
    <property type="entry name" value="L12"/>
    <property type="match status" value="1"/>
</dbReference>
<dbReference type="InterPro" id="IPR013823">
    <property type="entry name" value="Ribosomal_bL12_C"/>
</dbReference>
<dbReference type="HOGENOM" id="CLU_086499_3_0_14"/>
<dbReference type="KEGG" id="mss:MSU_0416"/>
<dbReference type="AlphaFoldDB" id="F0QR33"/>
<proteinExistence type="inferred from homology"/>
<dbReference type="EMBL" id="CP002525">
    <property type="protein sequence ID" value="ADX97953.1"/>
    <property type="molecule type" value="Genomic_DNA"/>
</dbReference>
<dbReference type="SUPFAM" id="SSF48300">
    <property type="entry name" value="Ribosomal protein L7/12, oligomerisation (N-terminal) domain"/>
    <property type="match status" value="1"/>
</dbReference>
<dbReference type="GO" id="GO:0006412">
    <property type="term" value="P:translation"/>
    <property type="evidence" value="ECO:0007669"/>
    <property type="project" value="UniProtKB-UniRule"/>
</dbReference>
<evidence type="ECO:0000313" key="7">
    <source>
        <dbReference type="EMBL" id="ADX97953.1"/>
    </source>
</evidence>
<keyword evidence="2 4" id="KW-0689">Ribosomal protein</keyword>
<accession>F0QR33</accession>
<keyword evidence="8" id="KW-1185">Reference proteome</keyword>
<keyword evidence="3 4" id="KW-0687">Ribonucleoprotein</keyword>
<evidence type="ECO:0000256" key="2">
    <source>
        <dbReference type="ARBA" id="ARBA00022980"/>
    </source>
</evidence>
<dbReference type="STRING" id="768700.MSU_0416"/>
<gene>
    <name evidence="4 7" type="primary">rplL</name>
    <name evidence="7" type="ordered locus">MSU_0416</name>
</gene>
<name>F0QR33_MYCSL</name>
<dbReference type="InterPro" id="IPR014719">
    <property type="entry name" value="Ribosomal_bL12_C/ClpS-like"/>
</dbReference>
<dbReference type="Proteomes" id="UP000007484">
    <property type="component" value="Chromosome"/>
</dbReference>
<evidence type="ECO:0000256" key="1">
    <source>
        <dbReference type="ARBA" id="ARBA00007197"/>
    </source>
</evidence>
<dbReference type="Pfam" id="PF16320">
    <property type="entry name" value="Ribosomal_L12_N"/>
    <property type="match status" value="1"/>
</dbReference>
<evidence type="ECO:0000256" key="4">
    <source>
        <dbReference type="HAMAP-Rule" id="MF_00368"/>
    </source>
</evidence>
<comment type="similarity">
    <text evidence="1 4">Belongs to the bacterial ribosomal protein bL12 family.</text>
</comment>